<name>A0ABR3VKC1_HUMIN</name>
<reference evidence="3 4" key="1">
    <citation type="journal article" date="2024" name="Commun. Biol.">
        <title>Comparative genomic analysis of thermophilic fungi reveals convergent evolutionary adaptations and gene losses.</title>
        <authorList>
            <person name="Steindorff A.S."/>
            <person name="Aguilar-Pontes M.V."/>
            <person name="Robinson A.J."/>
            <person name="Andreopoulos B."/>
            <person name="LaButti K."/>
            <person name="Kuo A."/>
            <person name="Mondo S."/>
            <person name="Riley R."/>
            <person name="Otillar R."/>
            <person name="Haridas S."/>
            <person name="Lipzen A."/>
            <person name="Grimwood J."/>
            <person name="Schmutz J."/>
            <person name="Clum A."/>
            <person name="Reid I.D."/>
            <person name="Moisan M.C."/>
            <person name="Butler G."/>
            <person name="Nguyen T.T.M."/>
            <person name="Dewar K."/>
            <person name="Conant G."/>
            <person name="Drula E."/>
            <person name="Henrissat B."/>
            <person name="Hansel C."/>
            <person name="Singer S."/>
            <person name="Hutchinson M.I."/>
            <person name="de Vries R.P."/>
            <person name="Natvig D.O."/>
            <person name="Powell A.J."/>
            <person name="Tsang A."/>
            <person name="Grigoriev I.V."/>
        </authorList>
    </citation>
    <scope>NUCLEOTIDE SEQUENCE [LARGE SCALE GENOMIC DNA]</scope>
    <source>
        <strain evidence="3 4">CBS 620.91</strain>
    </source>
</reference>
<feature type="region of interest" description="Disordered" evidence="1">
    <location>
        <begin position="98"/>
        <end position="297"/>
    </location>
</feature>
<dbReference type="InterPro" id="IPR046497">
    <property type="entry name" value="DUF6590"/>
</dbReference>
<gene>
    <name evidence="3" type="ORF">VTJ49DRAFT_6322</name>
</gene>
<sequence length="573" mass="62870">MDQYYSQWSEWTWDSNSGRWYQWRRNLYDPNDVQYNFEAPRGAEDFTASFSHMTLGNDDTTDGQGGAYTFAPPASSGGGMAAVGYGGPAVEAYSASVAPEAQPASSLKGTGKKDKSKEKSRDKPKDKHHKKSRSKQPGGEHPDDNRHPPNAEYLSGLDGDPFYSKDASSSLNAQGHPETATQEAPSESFADASGSAQQEGAGEEYHHHESSYYGYPSSHPLPNQTLPDNYTTERGDAPPEYDPAQSSSKSKGKAVAHSEPAAMEAQHAPEEYITAGADAQYAAEEHGTPEDYDTSGGDAPYTYEEDGTSVAGTYATEDYDTGNYGYHTGEASTSYSSYRAAASSSSALEAQYARHPVRGVPYNDDGYDTPRPQDLTTQVAGIGPKIRLSAEYVVESSKRFLPGEVFKVLWCEPHGSGGSKTEKVAFTHNMVERDGKLFYQGFRRFIIVRTYEGHSHCVPILTYGRQACKKNGVKPDKHGIVHQHNKDPRRLKGEPRLGIPPVRVKLYERAEKISVESRINYSKVYSIEHNVRVFFIGSVVKSDFDDIFLPAADSCFLQQPLPSWGVADAPEAP</sequence>
<feature type="domain" description="DUF6590" evidence="2">
    <location>
        <begin position="398"/>
        <end position="546"/>
    </location>
</feature>
<feature type="compositionally biased region" description="Polar residues" evidence="1">
    <location>
        <begin position="220"/>
        <end position="230"/>
    </location>
</feature>
<accession>A0ABR3VKC1</accession>
<feature type="compositionally biased region" description="Basic and acidic residues" evidence="1">
    <location>
        <begin position="111"/>
        <end position="125"/>
    </location>
</feature>
<dbReference type="PANTHER" id="PTHR35391:SF5">
    <property type="entry name" value="DUF6590 DOMAIN-CONTAINING PROTEIN"/>
    <property type="match status" value="1"/>
</dbReference>
<evidence type="ECO:0000313" key="3">
    <source>
        <dbReference type="EMBL" id="KAL1841931.1"/>
    </source>
</evidence>
<protein>
    <recommendedName>
        <fullName evidence="2">DUF6590 domain-containing protein</fullName>
    </recommendedName>
</protein>
<evidence type="ECO:0000313" key="4">
    <source>
        <dbReference type="Proteomes" id="UP001583172"/>
    </source>
</evidence>
<dbReference type="EMBL" id="JAZGSY010000059">
    <property type="protein sequence ID" value="KAL1841931.1"/>
    <property type="molecule type" value="Genomic_DNA"/>
</dbReference>
<evidence type="ECO:0000259" key="2">
    <source>
        <dbReference type="Pfam" id="PF20233"/>
    </source>
</evidence>
<feature type="compositionally biased region" description="Basic and acidic residues" evidence="1">
    <location>
        <begin position="138"/>
        <end position="149"/>
    </location>
</feature>
<evidence type="ECO:0000256" key="1">
    <source>
        <dbReference type="SAM" id="MobiDB-lite"/>
    </source>
</evidence>
<proteinExistence type="predicted"/>
<organism evidence="3 4">
    <name type="scientific">Humicola insolens</name>
    <name type="common">Soft-rot fungus</name>
    <dbReference type="NCBI Taxonomy" id="85995"/>
    <lineage>
        <taxon>Eukaryota</taxon>
        <taxon>Fungi</taxon>
        <taxon>Dikarya</taxon>
        <taxon>Ascomycota</taxon>
        <taxon>Pezizomycotina</taxon>
        <taxon>Sordariomycetes</taxon>
        <taxon>Sordariomycetidae</taxon>
        <taxon>Sordariales</taxon>
        <taxon>Chaetomiaceae</taxon>
        <taxon>Mycothermus</taxon>
    </lineage>
</organism>
<dbReference type="Pfam" id="PF20233">
    <property type="entry name" value="DUF6590"/>
    <property type="match status" value="1"/>
</dbReference>
<feature type="compositionally biased region" description="Polar residues" evidence="1">
    <location>
        <begin position="166"/>
        <end position="185"/>
    </location>
</feature>
<dbReference type="Proteomes" id="UP001583172">
    <property type="component" value="Unassembled WGS sequence"/>
</dbReference>
<keyword evidence="4" id="KW-1185">Reference proteome</keyword>
<comment type="caution">
    <text evidence="3">The sequence shown here is derived from an EMBL/GenBank/DDBJ whole genome shotgun (WGS) entry which is preliminary data.</text>
</comment>
<dbReference type="PANTHER" id="PTHR35391">
    <property type="entry name" value="C2H2-TYPE DOMAIN-CONTAINING PROTEIN-RELATED"/>
    <property type="match status" value="1"/>
</dbReference>